<proteinExistence type="predicted"/>
<accession>A0A518BVF8</accession>
<dbReference type="EMBL" id="CP036280">
    <property type="protein sequence ID" value="QDU70924.1"/>
    <property type="molecule type" value="Genomic_DNA"/>
</dbReference>
<reference evidence="1 2" key="1">
    <citation type="submission" date="2019-02" db="EMBL/GenBank/DDBJ databases">
        <title>Deep-cultivation of Planctomycetes and their phenomic and genomic characterization uncovers novel biology.</title>
        <authorList>
            <person name="Wiegand S."/>
            <person name="Jogler M."/>
            <person name="Boedeker C."/>
            <person name="Pinto D."/>
            <person name="Vollmers J."/>
            <person name="Rivas-Marin E."/>
            <person name="Kohn T."/>
            <person name="Peeters S.H."/>
            <person name="Heuer A."/>
            <person name="Rast P."/>
            <person name="Oberbeckmann S."/>
            <person name="Bunk B."/>
            <person name="Jeske O."/>
            <person name="Meyerdierks A."/>
            <person name="Storesund J.E."/>
            <person name="Kallscheuer N."/>
            <person name="Luecker S."/>
            <person name="Lage O.M."/>
            <person name="Pohl T."/>
            <person name="Merkel B.J."/>
            <person name="Hornburger P."/>
            <person name="Mueller R.-W."/>
            <person name="Bruemmer F."/>
            <person name="Labrenz M."/>
            <person name="Spormann A.M."/>
            <person name="Op den Camp H."/>
            <person name="Overmann J."/>
            <person name="Amann R."/>
            <person name="Jetten M.S.M."/>
            <person name="Mascher T."/>
            <person name="Medema M.H."/>
            <person name="Devos D.P."/>
            <person name="Kaster A.-K."/>
            <person name="Ovreas L."/>
            <person name="Rohde M."/>
            <person name="Galperin M.Y."/>
            <person name="Jogler C."/>
        </authorList>
    </citation>
    <scope>NUCLEOTIDE SEQUENCE [LARGE SCALE GENOMIC DNA]</scope>
    <source>
        <strain evidence="1 2">Pan265</strain>
    </source>
</reference>
<name>A0A518BVF8_9BACT</name>
<sequence length="213" mass="23973">MISWSTAELADVLFEGLKRQAAADDLEQAVYGFDAKDELGLHPILATILEHAGFGVHREQRYPGRWDERKRSRGERCDLVLTRDGLPLKDEQVVNTLFDQQPGAEADEAYWLEVKYVAQHETTGPFRGYSSELLNPVRKDLIKLWNDSRIRHAGLCLILCTERREIAEHDLGVWHERCMAKGLPASVPSTRGLPITNRIGNGWCSVAVVGVRG</sequence>
<dbReference type="OrthoDB" id="277959at2"/>
<dbReference type="AlphaFoldDB" id="A0A518BVF8"/>
<dbReference type="KEGG" id="mcad:Pan265_07680"/>
<keyword evidence="2" id="KW-1185">Reference proteome</keyword>
<organism evidence="1 2">
    <name type="scientific">Mucisphaera calidilacus</name>
    <dbReference type="NCBI Taxonomy" id="2527982"/>
    <lineage>
        <taxon>Bacteria</taxon>
        <taxon>Pseudomonadati</taxon>
        <taxon>Planctomycetota</taxon>
        <taxon>Phycisphaerae</taxon>
        <taxon>Phycisphaerales</taxon>
        <taxon>Phycisphaeraceae</taxon>
        <taxon>Mucisphaera</taxon>
    </lineage>
</organism>
<evidence type="ECO:0000313" key="1">
    <source>
        <dbReference type="EMBL" id="QDU70924.1"/>
    </source>
</evidence>
<gene>
    <name evidence="1" type="ORF">Pan265_07680</name>
</gene>
<protein>
    <submittedName>
        <fullName evidence="1">Uncharacterized protein</fullName>
    </submittedName>
</protein>
<dbReference type="Proteomes" id="UP000320386">
    <property type="component" value="Chromosome"/>
</dbReference>
<dbReference type="RefSeq" id="WP_145445062.1">
    <property type="nucleotide sequence ID" value="NZ_CP036280.1"/>
</dbReference>
<evidence type="ECO:0000313" key="2">
    <source>
        <dbReference type="Proteomes" id="UP000320386"/>
    </source>
</evidence>